<name>A0AAP3F9Q9_9BACT</name>
<feature type="transmembrane region" description="Helical" evidence="1">
    <location>
        <begin position="86"/>
        <end position="107"/>
    </location>
</feature>
<feature type="transmembrane region" description="Helical" evidence="1">
    <location>
        <begin position="48"/>
        <end position="66"/>
    </location>
</feature>
<organism evidence="2 3">
    <name type="scientific">Segatella copri</name>
    <dbReference type="NCBI Taxonomy" id="165179"/>
    <lineage>
        <taxon>Bacteria</taxon>
        <taxon>Pseudomonadati</taxon>
        <taxon>Bacteroidota</taxon>
        <taxon>Bacteroidia</taxon>
        <taxon>Bacteroidales</taxon>
        <taxon>Prevotellaceae</taxon>
        <taxon>Segatella</taxon>
    </lineage>
</organism>
<reference evidence="2" key="1">
    <citation type="submission" date="2022-11" db="EMBL/GenBank/DDBJ databases">
        <title>Genomic repertoires linked with pathogenic potency of arthritogenic Prevotella copri isolated from the gut of rheumatoid arthritis patients.</title>
        <authorList>
            <person name="Nii T."/>
            <person name="Maeda Y."/>
            <person name="Motooka D."/>
            <person name="Naito M."/>
            <person name="Matsumoto Y."/>
            <person name="Ogawa T."/>
            <person name="Oguro-Igashira E."/>
            <person name="Kishikawa T."/>
            <person name="Yamashita M."/>
            <person name="Koizumi S."/>
            <person name="Kurakawa T."/>
            <person name="Okumura R."/>
            <person name="Kayama H."/>
            <person name="Murakami M."/>
            <person name="Sakaguchi T."/>
            <person name="Das B."/>
            <person name="Nakamura S."/>
            <person name="Okada Y."/>
            <person name="Kumanogoh A."/>
            <person name="Takeda K."/>
        </authorList>
    </citation>
    <scope>NUCLEOTIDE SEQUENCE</scope>
    <source>
        <strain evidence="2">F3-75</strain>
    </source>
</reference>
<protein>
    <submittedName>
        <fullName evidence="2">Uncharacterized protein</fullName>
    </submittedName>
</protein>
<dbReference type="Proteomes" id="UP001209344">
    <property type="component" value="Unassembled WGS sequence"/>
</dbReference>
<comment type="caution">
    <text evidence="2">The sequence shown here is derived from an EMBL/GenBank/DDBJ whole genome shotgun (WGS) entry which is preliminary data.</text>
</comment>
<feature type="transmembrane region" description="Helical" evidence="1">
    <location>
        <begin position="6"/>
        <end position="27"/>
    </location>
</feature>
<evidence type="ECO:0000256" key="1">
    <source>
        <dbReference type="SAM" id="Phobius"/>
    </source>
</evidence>
<proteinExistence type="predicted"/>
<dbReference type="EMBL" id="JAPDVK010000002">
    <property type="protein sequence ID" value="MCW4128004.1"/>
    <property type="molecule type" value="Genomic_DNA"/>
</dbReference>
<keyword evidence="1" id="KW-0812">Transmembrane</keyword>
<dbReference type="RefSeq" id="WP_264965883.1">
    <property type="nucleotide sequence ID" value="NZ_JAPDVK010000002.1"/>
</dbReference>
<evidence type="ECO:0000313" key="3">
    <source>
        <dbReference type="Proteomes" id="UP001209344"/>
    </source>
</evidence>
<accession>A0AAP3F9Q9</accession>
<dbReference type="AlphaFoldDB" id="A0AAP3F9Q9"/>
<evidence type="ECO:0000313" key="2">
    <source>
        <dbReference type="EMBL" id="MCW4128004.1"/>
    </source>
</evidence>
<keyword evidence="1" id="KW-1133">Transmembrane helix</keyword>
<sequence>MYIEIWVFALSLLAALLVGGLIGYLCRLGIGNLWTCLKSLGVSIRNRLVDYWYMLVFLATTIYVLANFKVCIDLSFTEDFNGNNLIFLFWLVLIIFPMFDSFEGFGISIKKRKQNKEEDFLTTEYHNNLIHAQKEGGNHE</sequence>
<gene>
    <name evidence="2" type="ORF">ONT16_07010</name>
</gene>
<keyword evidence="1" id="KW-0472">Membrane</keyword>